<dbReference type="SUPFAM" id="SSF55729">
    <property type="entry name" value="Acyl-CoA N-acyltransferases (Nat)"/>
    <property type="match status" value="1"/>
</dbReference>
<dbReference type="GO" id="GO:0016747">
    <property type="term" value="F:acyltransferase activity, transferring groups other than amino-acyl groups"/>
    <property type="evidence" value="ECO:0007669"/>
    <property type="project" value="InterPro"/>
</dbReference>
<keyword evidence="2" id="KW-0012">Acyltransferase</keyword>
<reference evidence="4 5" key="1">
    <citation type="submission" date="2018-06" db="EMBL/GenBank/DDBJ databases">
        <title>Pseudomonas diversity within urban Lake Michigan freshwaters.</title>
        <authorList>
            <person name="Batrich M."/>
            <person name="Hatzopoulos T."/>
            <person name="Putonti C."/>
        </authorList>
    </citation>
    <scope>NUCLEOTIDE SEQUENCE [LARGE SCALE GENOMIC DNA]</scope>
    <source>
        <strain evidence="4 5">LBp-160603</strain>
    </source>
</reference>
<comment type="caution">
    <text evidence="4">The sequence shown here is derived from an EMBL/GenBank/DDBJ whole genome shotgun (WGS) entry which is preliminary data.</text>
</comment>
<protein>
    <recommendedName>
        <fullName evidence="3">N-acetyltransferase domain-containing protein</fullName>
    </recommendedName>
</protein>
<evidence type="ECO:0000313" key="5">
    <source>
        <dbReference type="Proteomes" id="UP000247620"/>
    </source>
</evidence>
<dbReference type="InterPro" id="IPR050832">
    <property type="entry name" value="Bact_Acetyltransf"/>
</dbReference>
<evidence type="ECO:0000256" key="2">
    <source>
        <dbReference type="ARBA" id="ARBA00023315"/>
    </source>
</evidence>
<dbReference type="Proteomes" id="UP000247620">
    <property type="component" value="Unassembled WGS sequence"/>
</dbReference>
<accession>A0A2V4HFH0</accession>
<name>A0A2V4HFH0_9PSED</name>
<dbReference type="CDD" id="cd04301">
    <property type="entry name" value="NAT_SF"/>
    <property type="match status" value="1"/>
</dbReference>
<gene>
    <name evidence="4" type="ORF">DMX07_21875</name>
</gene>
<evidence type="ECO:0000259" key="3">
    <source>
        <dbReference type="PROSITE" id="PS51186"/>
    </source>
</evidence>
<evidence type="ECO:0000256" key="1">
    <source>
        <dbReference type="ARBA" id="ARBA00022679"/>
    </source>
</evidence>
<dbReference type="InterPro" id="IPR016181">
    <property type="entry name" value="Acyl_CoA_acyltransferase"/>
</dbReference>
<evidence type="ECO:0000313" key="4">
    <source>
        <dbReference type="EMBL" id="PYB76191.1"/>
    </source>
</evidence>
<feature type="domain" description="N-acetyltransferase" evidence="3">
    <location>
        <begin position="3"/>
        <end position="150"/>
    </location>
</feature>
<dbReference type="PANTHER" id="PTHR43877:SF1">
    <property type="entry name" value="ACETYLTRANSFERASE"/>
    <property type="match status" value="1"/>
</dbReference>
<dbReference type="AlphaFoldDB" id="A0A2V4HFH0"/>
<dbReference type="Gene3D" id="3.40.630.30">
    <property type="match status" value="1"/>
</dbReference>
<proteinExistence type="predicted"/>
<organism evidence="4 5">
    <name type="scientific">Pseudomonas soli</name>
    <dbReference type="NCBI Taxonomy" id="1306993"/>
    <lineage>
        <taxon>Bacteria</taxon>
        <taxon>Pseudomonadati</taxon>
        <taxon>Pseudomonadota</taxon>
        <taxon>Gammaproteobacteria</taxon>
        <taxon>Pseudomonadales</taxon>
        <taxon>Pseudomonadaceae</taxon>
        <taxon>Pseudomonas</taxon>
    </lineage>
</organism>
<dbReference type="PANTHER" id="PTHR43877">
    <property type="entry name" value="AMINOALKYLPHOSPHONATE N-ACETYLTRANSFERASE-RELATED-RELATED"/>
    <property type="match status" value="1"/>
</dbReference>
<dbReference type="PROSITE" id="PS51186">
    <property type="entry name" value="GNAT"/>
    <property type="match status" value="1"/>
</dbReference>
<sequence length="248" mass="26952">MECHIRRAQRDDAQAISRIVIAALRESNSQDYPAEVIAQVEQSFSPAAVSALLDSRLVFVAVKQNDLLGTASLDGDVVRTVFVAPIHHGVGIGRQLMRAIHTAAIKADVTALRVPSSITAQGFYARLGYRKLRDEFHGAERTIVMEKSTLTISEAAHALNVSCEYLAKLLDEGAMPHTCAEGERSIARLALCSNSRANAALPIKGHPMSNIGPGIQYMISRFARLALASPRQAARAQGGGWVLRMKWR</sequence>
<keyword evidence="1" id="KW-0808">Transferase</keyword>
<dbReference type="EMBL" id="QJRO01000020">
    <property type="protein sequence ID" value="PYB76191.1"/>
    <property type="molecule type" value="Genomic_DNA"/>
</dbReference>
<dbReference type="InterPro" id="IPR000182">
    <property type="entry name" value="GNAT_dom"/>
</dbReference>
<dbReference type="Pfam" id="PF13673">
    <property type="entry name" value="Acetyltransf_10"/>
    <property type="match status" value="1"/>
</dbReference>